<name>A0A1R1PKV0_ZANCU</name>
<dbReference type="AlphaFoldDB" id="A0A1R1PKV0"/>
<evidence type="ECO:0000313" key="7">
    <source>
        <dbReference type="Proteomes" id="UP000188320"/>
    </source>
</evidence>
<keyword evidence="7" id="KW-1185">Reference proteome</keyword>
<dbReference type="Pfam" id="PF02847">
    <property type="entry name" value="MA3"/>
    <property type="match status" value="1"/>
</dbReference>
<dbReference type="Gene3D" id="1.25.40.180">
    <property type="match status" value="1"/>
</dbReference>
<evidence type="ECO:0000259" key="5">
    <source>
        <dbReference type="PROSITE" id="PS51366"/>
    </source>
</evidence>
<dbReference type="SMART" id="SM00543">
    <property type="entry name" value="MIF4G"/>
    <property type="match status" value="1"/>
</dbReference>
<dbReference type="PANTHER" id="PTHR18034:SF4">
    <property type="entry name" value="NUCLEOLAR MIF4G DOMAIN-CONTAINING PROTEIN 1"/>
    <property type="match status" value="1"/>
</dbReference>
<feature type="compositionally biased region" description="Polar residues" evidence="4">
    <location>
        <begin position="96"/>
        <end position="106"/>
    </location>
</feature>
<reference evidence="7" key="1">
    <citation type="submission" date="2017-01" db="EMBL/GenBank/DDBJ databases">
        <authorList>
            <person name="Wang Y."/>
            <person name="White M."/>
            <person name="Kvist S."/>
            <person name="Moncalvo J.-M."/>
        </authorList>
    </citation>
    <scope>NUCLEOTIDE SEQUENCE [LARGE SCALE GENOMIC DNA]</scope>
    <source>
        <strain evidence="7">COL-18-3</strain>
    </source>
</reference>
<proteinExistence type="inferred from homology"/>
<dbReference type="GO" id="GO:0003723">
    <property type="term" value="F:RNA binding"/>
    <property type="evidence" value="ECO:0007669"/>
    <property type="project" value="InterPro"/>
</dbReference>
<feature type="compositionally biased region" description="Acidic residues" evidence="4">
    <location>
        <begin position="283"/>
        <end position="302"/>
    </location>
</feature>
<evidence type="ECO:0000256" key="1">
    <source>
        <dbReference type="ARBA" id="ARBA00004604"/>
    </source>
</evidence>
<feature type="compositionally biased region" description="Basic and acidic residues" evidence="4">
    <location>
        <begin position="216"/>
        <end position="230"/>
    </location>
</feature>
<feature type="compositionally biased region" description="Basic residues" evidence="4">
    <location>
        <begin position="39"/>
        <end position="67"/>
    </location>
</feature>
<dbReference type="InterPro" id="IPR050781">
    <property type="entry name" value="CWC22_splicing_factor"/>
</dbReference>
<evidence type="ECO:0000313" key="6">
    <source>
        <dbReference type="EMBL" id="OMH81569.1"/>
    </source>
</evidence>
<keyword evidence="3" id="KW-0539">Nucleus</keyword>
<accession>A0A1R1PKV0</accession>
<feature type="compositionally biased region" description="Polar residues" evidence="4">
    <location>
        <begin position="389"/>
        <end position="398"/>
    </location>
</feature>
<dbReference type="SMART" id="SM00544">
    <property type="entry name" value="MA3"/>
    <property type="match status" value="1"/>
</dbReference>
<protein>
    <submittedName>
        <fullName evidence="6">Suppressor of glycerol defect protein 1</fullName>
    </submittedName>
</protein>
<comment type="similarity">
    <text evidence="2">Belongs to the CWC22 family.</text>
</comment>
<dbReference type="InterPro" id="IPR016024">
    <property type="entry name" value="ARM-type_fold"/>
</dbReference>
<feature type="region of interest" description="Disordered" evidence="4">
    <location>
        <begin position="543"/>
        <end position="576"/>
    </location>
</feature>
<dbReference type="InterPro" id="IPR003891">
    <property type="entry name" value="Initiation_fac_eIF4g_MI"/>
</dbReference>
<organism evidence="6 7">
    <name type="scientific">Zancudomyces culisetae</name>
    <name type="common">Gut fungus</name>
    <name type="synonym">Smittium culisetae</name>
    <dbReference type="NCBI Taxonomy" id="1213189"/>
    <lineage>
        <taxon>Eukaryota</taxon>
        <taxon>Fungi</taxon>
        <taxon>Fungi incertae sedis</taxon>
        <taxon>Zoopagomycota</taxon>
        <taxon>Kickxellomycotina</taxon>
        <taxon>Harpellomycetes</taxon>
        <taxon>Harpellales</taxon>
        <taxon>Legeriomycetaceae</taxon>
        <taxon>Zancudomyces</taxon>
    </lineage>
</organism>
<comment type="subcellular location">
    <subcellularLocation>
        <location evidence="1">Nucleus</location>
        <location evidence="1">Nucleolus</location>
    </subcellularLocation>
</comment>
<feature type="region of interest" description="Disordered" evidence="4">
    <location>
        <begin position="349"/>
        <end position="420"/>
    </location>
</feature>
<dbReference type="PANTHER" id="PTHR18034">
    <property type="entry name" value="CELL CYCLE CONTROL PROTEIN CWF22-RELATED"/>
    <property type="match status" value="1"/>
</dbReference>
<dbReference type="Pfam" id="PF02854">
    <property type="entry name" value="MIF4G"/>
    <property type="match status" value="1"/>
</dbReference>
<dbReference type="PROSITE" id="PS51366">
    <property type="entry name" value="MI"/>
    <property type="match status" value="1"/>
</dbReference>
<dbReference type="OrthoDB" id="361797at2759"/>
<feature type="compositionally biased region" description="Acidic residues" evidence="4">
    <location>
        <begin position="231"/>
        <end position="275"/>
    </location>
</feature>
<gene>
    <name evidence="6" type="ORF">AX774_g4960</name>
</gene>
<evidence type="ECO:0000256" key="3">
    <source>
        <dbReference type="ARBA" id="ARBA00023242"/>
    </source>
</evidence>
<feature type="domain" description="MI" evidence="5">
    <location>
        <begin position="780"/>
        <end position="952"/>
    </location>
</feature>
<feature type="compositionally biased region" description="Polar residues" evidence="4">
    <location>
        <begin position="122"/>
        <end position="135"/>
    </location>
</feature>
<feature type="region of interest" description="Disordered" evidence="4">
    <location>
        <begin position="210"/>
        <end position="302"/>
    </location>
</feature>
<feature type="compositionally biased region" description="Basic and acidic residues" evidence="4">
    <location>
        <begin position="560"/>
        <end position="570"/>
    </location>
</feature>
<dbReference type="EMBL" id="LSSK01000866">
    <property type="protein sequence ID" value="OMH81569.1"/>
    <property type="molecule type" value="Genomic_DNA"/>
</dbReference>
<dbReference type="SUPFAM" id="SSF48371">
    <property type="entry name" value="ARM repeat"/>
    <property type="match status" value="1"/>
</dbReference>
<dbReference type="GO" id="GO:0042274">
    <property type="term" value="P:ribosomal small subunit biogenesis"/>
    <property type="evidence" value="ECO:0007669"/>
    <property type="project" value="TreeGrafter"/>
</dbReference>
<feature type="compositionally biased region" description="Acidic residues" evidence="4">
    <location>
        <begin position="156"/>
        <end position="171"/>
    </location>
</feature>
<evidence type="ECO:0000256" key="2">
    <source>
        <dbReference type="ARBA" id="ARBA00006856"/>
    </source>
</evidence>
<feature type="compositionally biased region" description="Acidic residues" evidence="4">
    <location>
        <begin position="350"/>
        <end position="369"/>
    </location>
</feature>
<dbReference type="Proteomes" id="UP000188320">
    <property type="component" value="Unassembled WGS sequence"/>
</dbReference>
<feature type="compositionally biased region" description="Polar residues" evidence="4">
    <location>
        <begin position="544"/>
        <end position="557"/>
    </location>
</feature>
<sequence>MRFNSKYGKKKKNTTKLPEELVNKINAASGQANEPLKGNNKRKNKKEHESRKTKRKRERLEVKKRKRDYFSHKTNNTNTAQGSEGTGSKIDEKTRVNTIKNRNIQAKNLKEEVRSKQKIAKTHNQVDTKTQNMPNTEKKAKKVVINENVTTRNIGDSEEESESDDRYDPEEERYMRMLESKLKIKDSGKINRELEKDGLGFLLEGITVLGSKKLNKRDEKAVDIGEKNQEDESEEESEEEGDSDQDDDDDDDDEKEEEQEEESDDIYSDGSEFLDTDTRDNEAGTDTEGEEESKDAYDSEEEGYMRMLESKLKIKDSGRINKELEKDGLGFLLEGITVLGSKRLNKKDQEDVDMDNIEDDSESSGEEEEFKGFSDESNGDETDEDVHGKNSQTGTTITVKAEQNKYVPPSQRRMETNDGEKQEMIRARKAIQGLLNRVSESNIDKIIKDILEKVYGNFARKIVTDALVELVISSVESKSNLQDTFVYTNAAVIGGVSHLQSMGRNSGGGGTNECLAEFVQKLVEKVDLEIKQLSCEVPVDVSAERSQNQTENGNGNKKTAKPDDQMSHEKEEEESLGKKRQCLNKIRLLCSTYNFGMISSKLIYDFLQDIASNIGNAGNEEIIIELVLLIIKTSGLQLRKDDPARLIQLVQTVQNNSATGDHVNNTRKQFMLEQMKNLKNNRLKTQMQTSNDAILSLKKKIQNNQGVFMAAGGINVGLQDIRDVNTRGKWWLVGSAWAGNVTRDANPGSTESLDGSHEDDEEEKVLQNISASLKNLASTPTRKSILYALLTSSDYVEAFEKIAKIGNQYISTGGKNNVGGANLSVIFQKDVIRILLALVARETGGFNKYYSLVANRLCQFEYSYKITLRYCLWDYLRSIGEKSFDSDENGSTTDYYGSDDNGYGDDSYNSLGGSGANSSKSLINSINNTAKFYSHLVFKSSLNLLILKPIDFTKVCQNSILFCTLFFNSLLIHCKNKSSKRTSVSSSTPTNSGIFGSSTDKARNSLIDVELLKSFILPIEDTPHLSKGIRFFLLKYVSNNKYAEQKHLPVINECCNYFLKN</sequence>
<evidence type="ECO:0000256" key="4">
    <source>
        <dbReference type="SAM" id="MobiDB-lite"/>
    </source>
</evidence>
<dbReference type="GO" id="GO:0005730">
    <property type="term" value="C:nucleolus"/>
    <property type="evidence" value="ECO:0007669"/>
    <property type="project" value="UniProtKB-SubCell"/>
</dbReference>
<feature type="compositionally biased region" description="Polar residues" evidence="4">
    <location>
        <begin position="72"/>
        <end position="83"/>
    </location>
</feature>
<dbReference type="InterPro" id="IPR003890">
    <property type="entry name" value="MIF4G-like_typ-3"/>
</dbReference>
<feature type="region of interest" description="Disordered" evidence="4">
    <location>
        <begin position="1"/>
        <end position="172"/>
    </location>
</feature>
<comment type="caution">
    <text evidence="6">The sequence shown here is derived from an EMBL/GenBank/DDBJ whole genome shotgun (WGS) entry which is preliminary data.</text>
</comment>